<sequence>MGLFGKDKEAGGGSRKTQGATPRPSQSQPPTDMRRELLRLALRQSLIRNGIPVHWIGVEAIEMPVPGAPLHVRLVVQHWDERLLRHAIAFQDDLEQRLLAVDPLARTWLRGFSWQYEWPDGVPRPSLPDPSTWADAAGSAQRPAAPVRAREELDRLLASRDEAAAPEPDFQPTHPLHG</sequence>
<evidence type="ECO:0000313" key="3">
    <source>
        <dbReference type="Proteomes" id="UP000617041"/>
    </source>
</evidence>
<dbReference type="EMBL" id="JAEDAO010000001">
    <property type="protein sequence ID" value="MBK0391826.1"/>
    <property type="molecule type" value="Genomic_DNA"/>
</dbReference>
<proteinExistence type="predicted"/>
<keyword evidence="3" id="KW-1185">Reference proteome</keyword>
<feature type="region of interest" description="Disordered" evidence="1">
    <location>
        <begin position="127"/>
        <end position="178"/>
    </location>
</feature>
<evidence type="ECO:0000313" key="2">
    <source>
        <dbReference type="EMBL" id="MBK0391826.1"/>
    </source>
</evidence>
<evidence type="ECO:0000256" key="1">
    <source>
        <dbReference type="SAM" id="MobiDB-lite"/>
    </source>
</evidence>
<accession>A0A934UQH7</accession>
<reference evidence="2" key="1">
    <citation type="submission" date="2020-12" db="EMBL/GenBank/DDBJ databases">
        <title>Ramlibacter sp. nov., isolated from a freshwater alga, Cryptomonas.</title>
        <authorList>
            <person name="Kim H.M."/>
            <person name="Jeon C.O."/>
        </authorList>
    </citation>
    <scope>NUCLEOTIDE SEQUENCE</scope>
    <source>
        <strain evidence="2">CrO1</strain>
    </source>
</reference>
<dbReference type="RefSeq" id="WP_200786625.1">
    <property type="nucleotide sequence ID" value="NZ_JAEDAO010000001.1"/>
</dbReference>
<dbReference type="Proteomes" id="UP000617041">
    <property type="component" value="Unassembled WGS sequence"/>
</dbReference>
<feature type="region of interest" description="Disordered" evidence="1">
    <location>
        <begin position="1"/>
        <end position="32"/>
    </location>
</feature>
<feature type="compositionally biased region" description="Polar residues" evidence="1">
    <location>
        <begin position="15"/>
        <end position="30"/>
    </location>
</feature>
<feature type="compositionally biased region" description="Basic and acidic residues" evidence="1">
    <location>
        <begin position="1"/>
        <end position="10"/>
    </location>
</feature>
<dbReference type="AlphaFoldDB" id="A0A934UQH7"/>
<name>A0A934UQH7_9BURK</name>
<comment type="caution">
    <text evidence="2">The sequence shown here is derived from an EMBL/GenBank/DDBJ whole genome shotgun (WGS) entry which is preliminary data.</text>
</comment>
<gene>
    <name evidence="2" type="ORF">I8E28_04425</name>
</gene>
<organism evidence="2 3">
    <name type="scientific">Ramlibacter algicola</name>
    <dbReference type="NCBI Taxonomy" id="2795217"/>
    <lineage>
        <taxon>Bacteria</taxon>
        <taxon>Pseudomonadati</taxon>
        <taxon>Pseudomonadota</taxon>
        <taxon>Betaproteobacteria</taxon>
        <taxon>Burkholderiales</taxon>
        <taxon>Comamonadaceae</taxon>
        <taxon>Ramlibacter</taxon>
    </lineage>
</organism>
<protein>
    <submittedName>
        <fullName evidence="2">Uncharacterized protein</fullName>
    </submittedName>
</protein>
<feature type="compositionally biased region" description="Basic and acidic residues" evidence="1">
    <location>
        <begin position="148"/>
        <end position="163"/>
    </location>
</feature>